<dbReference type="AlphaFoldDB" id="Q01RK9"/>
<accession>Q01RK9</accession>
<proteinExistence type="predicted"/>
<protein>
    <submittedName>
        <fullName evidence="1">Uncharacterized protein</fullName>
    </submittedName>
</protein>
<dbReference type="HOGENOM" id="CLU_434056_0_0_0"/>
<organism evidence="1">
    <name type="scientific">Solibacter usitatus (strain Ellin6076)</name>
    <dbReference type="NCBI Taxonomy" id="234267"/>
    <lineage>
        <taxon>Bacteria</taxon>
        <taxon>Pseudomonadati</taxon>
        <taxon>Acidobacteriota</taxon>
        <taxon>Terriglobia</taxon>
        <taxon>Bryobacterales</taxon>
        <taxon>Solibacteraceae</taxon>
        <taxon>Candidatus Solibacter</taxon>
    </lineage>
</organism>
<dbReference type="KEGG" id="sus:Acid_6793"/>
<name>Q01RK9_SOLUE</name>
<gene>
    <name evidence="1" type="ordered locus">Acid_6793</name>
</gene>
<dbReference type="EMBL" id="CP000473">
    <property type="protein sequence ID" value="ABJ87711.1"/>
    <property type="molecule type" value="Genomic_DNA"/>
</dbReference>
<sequence precursor="true">MGLGKTKRIKPAREPVSPCPVRPAVSLMLLFALNALAWVYPEHRDITLLALQGLDPAQRALLETLWSQARTGHEARLCAQMAYTAQGAQPTCIDYAAWPAISGDHSCSARDMLGIVLDSRWILRVARVGARLKNQLAAATRRDQRTNAVRDSDLALVRADRGYLARSTANNAHFPIARSNVTMDLPSYVQLALRPESELNALVIYMWYHLRALAKARSIASASLPPERYAQAARATLADEAFALHFLQDGFAAGHFAGTWGNAAVRKGTHDYYNEHGLEAVSWDNRRRVALGDANMQPGDADRAATAVRDSLAQLASALDDKTGATVAADFKMPEPEGFNVCRESHFPAAVGELPEILAVEPIIAQTPIPALGAGKGALPRFRSEIGPFIGLSSALRGTALGGGFASTQSGVGTTGGLEAAVRLGLGLEGVLSESSDGQVFIDLGFREDSSEQGGASIPGRSAFVLRWRVPFWLIPGDLIVATPVLAFTNPRKLKKMAMQSANGGLIPWQTGIATRIGRFQFMLGREIGLSFYGYASDQNVVIPTPGAAPVNQTIVKLRSIGLDVPILEWRIFHMFSLDQSSGLGIQFYTGFDRPTSSSVVAPAGAPKPSLHTIVTGGVRVVFDWRHYRP</sequence>
<evidence type="ECO:0000313" key="1">
    <source>
        <dbReference type="EMBL" id="ABJ87711.1"/>
    </source>
</evidence>
<reference evidence="1" key="1">
    <citation type="submission" date="2006-10" db="EMBL/GenBank/DDBJ databases">
        <title>Complete sequence of Solibacter usitatus Ellin6076.</title>
        <authorList>
            <consortium name="US DOE Joint Genome Institute"/>
            <person name="Copeland A."/>
            <person name="Lucas S."/>
            <person name="Lapidus A."/>
            <person name="Barry K."/>
            <person name="Detter J.C."/>
            <person name="Glavina del Rio T."/>
            <person name="Hammon N."/>
            <person name="Israni S."/>
            <person name="Dalin E."/>
            <person name="Tice H."/>
            <person name="Pitluck S."/>
            <person name="Thompson L.S."/>
            <person name="Brettin T."/>
            <person name="Bruce D."/>
            <person name="Han C."/>
            <person name="Tapia R."/>
            <person name="Gilna P."/>
            <person name="Schmutz J."/>
            <person name="Larimer F."/>
            <person name="Land M."/>
            <person name="Hauser L."/>
            <person name="Kyrpides N."/>
            <person name="Mikhailova N."/>
            <person name="Janssen P.H."/>
            <person name="Kuske C.R."/>
            <person name="Richardson P."/>
        </authorList>
    </citation>
    <scope>NUCLEOTIDE SEQUENCE</scope>
    <source>
        <strain evidence="1">Ellin6076</strain>
    </source>
</reference>
<dbReference type="InParanoid" id="Q01RK9"/>